<protein>
    <submittedName>
        <fullName evidence="1">Uncharacterized protein</fullName>
    </submittedName>
</protein>
<dbReference type="EMBL" id="CM042014">
    <property type="protein sequence ID" value="KAI3723236.1"/>
    <property type="molecule type" value="Genomic_DNA"/>
</dbReference>
<sequence length="115" mass="13505">MVQMGRTRKHWSHNTGENMDPLENICEVGVDRELEIHLQFSVQVLTDKTWLNLQRNPSTRNQKTGLRHFKNHLKSLLNPLKNQIPPYLKMLYQFILKTMSLTSQEVGRVHSVGQR</sequence>
<evidence type="ECO:0000313" key="1">
    <source>
        <dbReference type="EMBL" id="KAI3723236.1"/>
    </source>
</evidence>
<gene>
    <name evidence="1" type="ORF">L2E82_34686</name>
</gene>
<dbReference type="Proteomes" id="UP001055811">
    <property type="component" value="Linkage Group LG06"/>
</dbReference>
<name>A0ACB9BMK1_CICIN</name>
<organism evidence="1 2">
    <name type="scientific">Cichorium intybus</name>
    <name type="common">Chicory</name>
    <dbReference type="NCBI Taxonomy" id="13427"/>
    <lineage>
        <taxon>Eukaryota</taxon>
        <taxon>Viridiplantae</taxon>
        <taxon>Streptophyta</taxon>
        <taxon>Embryophyta</taxon>
        <taxon>Tracheophyta</taxon>
        <taxon>Spermatophyta</taxon>
        <taxon>Magnoliopsida</taxon>
        <taxon>eudicotyledons</taxon>
        <taxon>Gunneridae</taxon>
        <taxon>Pentapetalae</taxon>
        <taxon>asterids</taxon>
        <taxon>campanulids</taxon>
        <taxon>Asterales</taxon>
        <taxon>Asteraceae</taxon>
        <taxon>Cichorioideae</taxon>
        <taxon>Cichorieae</taxon>
        <taxon>Cichoriinae</taxon>
        <taxon>Cichorium</taxon>
    </lineage>
</organism>
<keyword evidence="2" id="KW-1185">Reference proteome</keyword>
<accession>A0ACB9BMK1</accession>
<proteinExistence type="predicted"/>
<evidence type="ECO:0000313" key="2">
    <source>
        <dbReference type="Proteomes" id="UP001055811"/>
    </source>
</evidence>
<reference evidence="2" key="1">
    <citation type="journal article" date="2022" name="Mol. Ecol. Resour.">
        <title>The genomes of chicory, endive, great burdock and yacon provide insights into Asteraceae palaeo-polyploidization history and plant inulin production.</title>
        <authorList>
            <person name="Fan W."/>
            <person name="Wang S."/>
            <person name="Wang H."/>
            <person name="Wang A."/>
            <person name="Jiang F."/>
            <person name="Liu H."/>
            <person name="Zhao H."/>
            <person name="Xu D."/>
            <person name="Zhang Y."/>
        </authorList>
    </citation>
    <scope>NUCLEOTIDE SEQUENCE [LARGE SCALE GENOMIC DNA]</scope>
    <source>
        <strain evidence="2">cv. Punajuju</strain>
    </source>
</reference>
<comment type="caution">
    <text evidence="1">The sequence shown here is derived from an EMBL/GenBank/DDBJ whole genome shotgun (WGS) entry which is preliminary data.</text>
</comment>
<reference evidence="1 2" key="2">
    <citation type="journal article" date="2022" name="Mol. Ecol. Resour.">
        <title>The genomes of chicory, endive, great burdock and yacon provide insights into Asteraceae paleo-polyploidization history and plant inulin production.</title>
        <authorList>
            <person name="Fan W."/>
            <person name="Wang S."/>
            <person name="Wang H."/>
            <person name="Wang A."/>
            <person name="Jiang F."/>
            <person name="Liu H."/>
            <person name="Zhao H."/>
            <person name="Xu D."/>
            <person name="Zhang Y."/>
        </authorList>
    </citation>
    <scope>NUCLEOTIDE SEQUENCE [LARGE SCALE GENOMIC DNA]</scope>
    <source>
        <strain evidence="2">cv. Punajuju</strain>
        <tissue evidence="1">Leaves</tissue>
    </source>
</reference>